<feature type="domain" description="GGDEF" evidence="1">
    <location>
        <begin position="167"/>
        <end position="283"/>
    </location>
</feature>
<dbReference type="SMART" id="SM00267">
    <property type="entry name" value="GGDEF"/>
    <property type="match status" value="1"/>
</dbReference>
<accession>K0KGQ5</accession>
<dbReference type="Proteomes" id="UP000006281">
    <property type="component" value="Chromosome"/>
</dbReference>
<dbReference type="InterPro" id="IPR000160">
    <property type="entry name" value="GGDEF_dom"/>
</dbReference>
<dbReference type="PROSITE" id="PS50887">
    <property type="entry name" value="GGDEF"/>
    <property type="match status" value="1"/>
</dbReference>
<dbReference type="PATRIC" id="fig|1179773.3.peg.8561"/>
<dbReference type="InterPro" id="IPR052155">
    <property type="entry name" value="Biofilm_reg_signaling"/>
</dbReference>
<evidence type="ECO:0000313" key="3">
    <source>
        <dbReference type="Proteomes" id="UP000006281"/>
    </source>
</evidence>
<dbReference type="SUPFAM" id="SSF55073">
    <property type="entry name" value="Nucleotide cyclase"/>
    <property type="match status" value="1"/>
</dbReference>
<proteinExistence type="predicted"/>
<evidence type="ECO:0000259" key="1">
    <source>
        <dbReference type="PROSITE" id="PS50887"/>
    </source>
</evidence>
<dbReference type="AlphaFoldDB" id="K0KGQ5"/>
<dbReference type="InterPro" id="IPR029787">
    <property type="entry name" value="Nucleotide_cyclase"/>
</dbReference>
<dbReference type="EMBL" id="HE804045">
    <property type="protein sequence ID" value="CCH35693.1"/>
    <property type="molecule type" value="Genomic_DNA"/>
</dbReference>
<organism evidence="2 3">
    <name type="scientific">Saccharothrix espanaensis (strain ATCC 51144 / DSM 44229 / JCM 9112 / NBRC 15066 / NRRL 15764)</name>
    <dbReference type="NCBI Taxonomy" id="1179773"/>
    <lineage>
        <taxon>Bacteria</taxon>
        <taxon>Bacillati</taxon>
        <taxon>Actinomycetota</taxon>
        <taxon>Actinomycetes</taxon>
        <taxon>Pseudonocardiales</taxon>
        <taxon>Pseudonocardiaceae</taxon>
        <taxon>Saccharothrix</taxon>
    </lineage>
</organism>
<gene>
    <name evidence="2" type="ordered locus">BN6_84780</name>
</gene>
<dbReference type="InterPro" id="IPR035965">
    <property type="entry name" value="PAS-like_dom_sf"/>
</dbReference>
<keyword evidence="3" id="KW-1185">Reference proteome</keyword>
<dbReference type="PANTHER" id="PTHR44757">
    <property type="entry name" value="DIGUANYLATE CYCLASE DGCP"/>
    <property type="match status" value="1"/>
</dbReference>
<dbReference type="eggNOG" id="COG2199">
    <property type="taxonomic scope" value="Bacteria"/>
</dbReference>
<dbReference type="NCBIfam" id="TIGR00254">
    <property type="entry name" value="GGDEF"/>
    <property type="match status" value="1"/>
</dbReference>
<protein>
    <submittedName>
        <fullName evidence="2">Putative diguanylate cyclase</fullName>
    </submittedName>
</protein>
<dbReference type="Gene3D" id="3.30.70.270">
    <property type="match status" value="1"/>
</dbReference>
<dbReference type="CDD" id="cd01949">
    <property type="entry name" value="GGDEF"/>
    <property type="match status" value="1"/>
</dbReference>
<dbReference type="HOGENOM" id="CLU_982207_0_0_11"/>
<reference evidence="2 3" key="1">
    <citation type="journal article" date="2012" name="BMC Genomics">
        <title>Complete genome sequence of Saccharothrix espanaensis DSM 44229T and comparison to the other completely sequenced Pseudonocardiaceae.</title>
        <authorList>
            <person name="Strobel T."/>
            <person name="Al-Dilaimi A."/>
            <person name="Blom J."/>
            <person name="Gessner A."/>
            <person name="Kalinowski J."/>
            <person name="Luzhetska M."/>
            <person name="Puhler A."/>
            <person name="Szczepanowski R."/>
            <person name="Bechthold A."/>
            <person name="Ruckert C."/>
        </authorList>
    </citation>
    <scope>NUCLEOTIDE SEQUENCE [LARGE SCALE GENOMIC DNA]</scope>
    <source>
        <strain evidence="3">ATCC 51144 / DSM 44229 / JCM 9112 / NBRC 15066 / NRRL 15764</strain>
    </source>
</reference>
<dbReference type="STRING" id="1179773.BN6_84780"/>
<dbReference type="SUPFAM" id="SSF55785">
    <property type="entry name" value="PYP-like sensor domain (PAS domain)"/>
    <property type="match status" value="1"/>
</dbReference>
<dbReference type="PANTHER" id="PTHR44757:SF2">
    <property type="entry name" value="BIOFILM ARCHITECTURE MAINTENANCE PROTEIN MBAA"/>
    <property type="match status" value="1"/>
</dbReference>
<sequence length="283" mass="30063">MTNSLQPAEGTSPMSTVQTTTSRAVWDELVSGLPFGVLLLDDTGAVLAGNRAAGSMMGVPCAALPGSRRTEAWDTSGAPLPSCADLAGQVLRTGAPLVIPVVLPHARVWAEYQPLELRGQVLVVLRPVQADVPHSARMLDALTGLPGRALLLDRLDQALTRARTHGTLASLVLVDVCRLAAVNREHGFQRGDEVLSVIAGRLREGLRDDYTVARFGGDEFAVVAEHPNGSGEAVAARARELAGRAVRVAGRRVRPGVRVCWVTSDGDAPTHAVVTHVEERLRH</sequence>
<evidence type="ECO:0000313" key="2">
    <source>
        <dbReference type="EMBL" id="CCH35693.1"/>
    </source>
</evidence>
<name>K0KGQ5_SACES</name>
<dbReference type="InterPro" id="IPR043128">
    <property type="entry name" value="Rev_trsase/Diguanyl_cyclase"/>
</dbReference>
<dbReference type="KEGG" id="sesp:BN6_84780"/>
<dbReference type="Pfam" id="PF00990">
    <property type="entry name" value="GGDEF"/>
    <property type="match status" value="1"/>
</dbReference>